<gene>
    <name evidence="2" type="ORF">LCGC14_0950480</name>
</gene>
<name>A0A0F9RNW2_9ZZZZ</name>
<evidence type="ECO:0000256" key="1">
    <source>
        <dbReference type="SAM" id="MobiDB-lite"/>
    </source>
</evidence>
<comment type="caution">
    <text evidence="2">The sequence shown here is derived from an EMBL/GenBank/DDBJ whole genome shotgun (WGS) entry which is preliminary data.</text>
</comment>
<accession>A0A0F9RNW2</accession>
<dbReference type="EMBL" id="LAZR01003378">
    <property type="protein sequence ID" value="KKN18963.1"/>
    <property type="molecule type" value="Genomic_DNA"/>
</dbReference>
<dbReference type="AlphaFoldDB" id="A0A0F9RNW2"/>
<organism evidence="2">
    <name type="scientific">marine sediment metagenome</name>
    <dbReference type="NCBI Taxonomy" id="412755"/>
    <lineage>
        <taxon>unclassified sequences</taxon>
        <taxon>metagenomes</taxon>
        <taxon>ecological metagenomes</taxon>
    </lineage>
</organism>
<sequence length="276" mass="30814">MGVGGFKDPPEGPRIGPSKDISEVPEDVRAELGDIEKLKAIAEPAKLDPRVAADEATAADEQPREPAVDPGAETSVMAHTRAEQGAEQLSALKTVLQEEQPEEDPLDEAAAPTDDDKREFIRCLLGDQPYVKEYELFNGMIKIRLRDLSPAQEDQLFAEMAIAQRNGKIETEDDWDLMLDRLRMVACSESLMWAGKEICGAFDPEKGLYVASENLLQSFKGATTYRALLRIVRVFRRHLQILMERAMDPDFWEVDGPDLQFAPISKEPSTTPDDRT</sequence>
<protein>
    <submittedName>
        <fullName evidence="2">Uncharacterized protein</fullName>
    </submittedName>
</protein>
<proteinExistence type="predicted"/>
<reference evidence="2" key="1">
    <citation type="journal article" date="2015" name="Nature">
        <title>Complex archaea that bridge the gap between prokaryotes and eukaryotes.</title>
        <authorList>
            <person name="Spang A."/>
            <person name="Saw J.H."/>
            <person name="Jorgensen S.L."/>
            <person name="Zaremba-Niedzwiedzka K."/>
            <person name="Martijn J."/>
            <person name="Lind A.E."/>
            <person name="van Eijk R."/>
            <person name="Schleper C."/>
            <person name="Guy L."/>
            <person name="Ettema T.J."/>
        </authorList>
    </citation>
    <scope>NUCLEOTIDE SEQUENCE</scope>
</reference>
<evidence type="ECO:0000313" key="2">
    <source>
        <dbReference type="EMBL" id="KKN18963.1"/>
    </source>
</evidence>
<feature type="compositionally biased region" description="Basic and acidic residues" evidence="1">
    <location>
        <begin position="20"/>
        <end position="53"/>
    </location>
</feature>
<feature type="region of interest" description="Disordered" evidence="1">
    <location>
        <begin position="1"/>
        <end position="74"/>
    </location>
</feature>